<dbReference type="Proteomes" id="UP000663851">
    <property type="component" value="Unassembled WGS sequence"/>
</dbReference>
<dbReference type="EMBL" id="CAJNYD010002925">
    <property type="protein sequence ID" value="CAF3461017.1"/>
    <property type="molecule type" value="Genomic_DNA"/>
</dbReference>
<dbReference type="AlphaFoldDB" id="A0A818YXW6"/>
<dbReference type="InterPro" id="IPR023352">
    <property type="entry name" value="MAPEG-like_dom_sf"/>
</dbReference>
<keyword evidence="4 5" id="KW-0472">Membrane</keyword>
<dbReference type="EMBL" id="CAJOBR010005205">
    <property type="protein sequence ID" value="CAF4810242.1"/>
    <property type="molecule type" value="Genomic_DNA"/>
</dbReference>
<evidence type="ECO:0000313" key="8">
    <source>
        <dbReference type="EMBL" id="CAF3461017.1"/>
    </source>
</evidence>
<accession>A0A818YXW6</accession>
<evidence type="ECO:0000313" key="12">
    <source>
        <dbReference type="EMBL" id="CAF4453902.1"/>
    </source>
</evidence>
<protein>
    <recommendedName>
        <fullName evidence="18">MAPEG family protein</fullName>
    </recommendedName>
</protein>
<dbReference type="Proteomes" id="UP000663869">
    <property type="component" value="Unassembled WGS sequence"/>
</dbReference>
<dbReference type="EMBL" id="CAJOBO010002494">
    <property type="protein sequence ID" value="CAF4453902.1"/>
    <property type="molecule type" value="Genomic_DNA"/>
</dbReference>
<dbReference type="EMBL" id="CAJOBP010002300">
    <property type="protein sequence ID" value="CAF4346840.1"/>
    <property type="molecule type" value="Genomic_DNA"/>
</dbReference>
<dbReference type="GO" id="GO:0016020">
    <property type="term" value="C:membrane"/>
    <property type="evidence" value="ECO:0007669"/>
    <property type="project" value="UniProtKB-SubCell"/>
</dbReference>
<evidence type="ECO:0008006" key="18">
    <source>
        <dbReference type="Google" id="ProtNLM"/>
    </source>
</evidence>
<organism evidence="10 16">
    <name type="scientific">Rotaria socialis</name>
    <dbReference type="NCBI Taxonomy" id="392032"/>
    <lineage>
        <taxon>Eukaryota</taxon>
        <taxon>Metazoa</taxon>
        <taxon>Spiralia</taxon>
        <taxon>Gnathifera</taxon>
        <taxon>Rotifera</taxon>
        <taxon>Eurotatoria</taxon>
        <taxon>Bdelloidea</taxon>
        <taxon>Philodinida</taxon>
        <taxon>Philodinidae</taxon>
        <taxon>Rotaria</taxon>
    </lineage>
</organism>
<evidence type="ECO:0000313" key="14">
    <source>
        <dbReference type="EMBL" id="CAF4629011.1"/>
    </source>
</evidence>
<feature type="transmembrane region" description="Helical" evidence="5">
    <location>
        <begin position="15"/>
        <end position="36"/>
    </location>
</feature>
<gene>
    <name evidence="9" type="ORF">FME351_LOCUS29556</name>
    <name evidence="6" type="ORF">GRG538_LOCUS4989</name>
    <name evidence="12" type="ORF">HFQ381_LOCUS24109</name>
    <name evidence="10" type="ORF">KIK155_LOCUS30366</name>
    <name evidence="8" type="ORF">LUA448_LOCUS22649</name>
    <name evidence="15" type="ORF">QYT958_LOCUS24421</name>
    <name evidence="7" type="ORF">TIS948_LOCUS25498</name>
    <name evidence="14" type="ORF">TOA249_LOCUS12474</name>
    <name evidence="13" type="ORF">TSG867_LOCUS25688</name>
    <name evidence="11" type="ORF">UJA718_LOCUS15520</name>
</gene>
<keyword evidence="3 5" id="KW-1133">Transmembrane helix</keyword>
<dbReference type="InterPro" id="IPR001129">
    <property type="entry name" value="Membr-assoc_MAPEG"/>
</dbReference>
<dbReference type="GO" id="GO:0004364">
    <property type="term" value="F:glutathione transferase activity"/>
    <property type="evidence" value="ECO:0007669"/>
    <property type="project" value="TreeGrafter"/>
</dbReference>
<dbReference type="EMBL" id="CAJOBQ010002558">
    <property type="protein sequence ID" value="CAF4566853.1"/>
    <property type="molecule type" value="Genomic_DNA"/>
</dbReference>
<comment type="caution">
    <text evidence="10">The sequence shown here is derived from an EMBL/GenBank/DDBJ whole genome shotgun (WGS) entry which is preliminary data.</text>
</comment>
<evidence type="ECO:0000256" key="2">
    <source>
        <dbReference type="ARBA" id="ARBA00022692"/>
    </source>
</evidence>
<dbReference type="InterPro" id="IPR050997">
    <property type="entry name" value="MAPEG"/>
</dbReference>
<evidence type="ECO:0000256" key="1">
    <source>
        <dbReference type="ARBA" id="ARBA00004141"/>
    </source>
</evidence>
<evidence type="ECO:0000313" key="15">
    <source>
        <dbReference type="EMBL" id="CAF4810242.1"/>
    </source>
</evidence>
<dbReference type="GO" id="GO:0004602">
    <property type="term" value="F:glutathione peroxidase activity"/>
    <property type="evidence" value="ECO:0007669"/>
    <property type="project" value="TreeGrafter"/>
</dbReference>
<dbReference type="EMBL" id="CAJNYV010005595">
    <property type="protein sequence ID" value="CAF3762865.1"/>
    <property type="molecule type" value="Genomic_DNA"/>
</dbReference>
<evidence type="ECO:0000256" key="4">
    <source>
        <dbReference type="ARBA" id="ARBA00023136"/>
    </source>
</evidence>
<dbReference type="Proteomes" id="UP000663873">
    <property type="component" value="Unassembled WGS sequence"/>
</dbReference>
<evidence type="ECO:0000256" key="5">
    <source>
        <dbReference type="SAM" id="Phobius"/>
    </source>
</evidence>
<proteinExistence type="predicted"/>
<evidence type="ECO:0000313" key="9">
    <source>
        <dbReference type="EMBL" id="CAF3728938.1"/>
    </source>
</evidence>
<keyword evidence="2 5" id="KW-0812">Transmembrane</keyword>
<evidence type="ECO:0000313" key="7">
    <source>
        <dbReference type="EMBL" id="CAF3375990.1"/>
    </source>
</evidence>
<evidence type="ECO:0000256" key="3">
    <source>
        <dbReference type="ARBA" id="ARBA00022989"/>
    </source>
</evidence>
<dbReference type="EMBL" id="CAJOBS010000707">
    <property type="protein sequence ID" value="CAF4629011.1"/>
    <property type="molecule type" value="Genomic_DNA"/>
</dbReference>
<name>A0A818YXW6_9BILA</name>
<dbReference type="Proteomes" id="UP000663865">
    <property type="component" value="Unassembled WGS sequence"/>
</dbReference>
<dbReference type="PANTHER" id="PTHR10250">
    <property type="entry name" value="MICROSOMAL GLUTATHIONE S-TRANSFERASE"/>
    <property type="match status" value="1"/>
</dbReference>
<evidence type="ECO:0000313" key="13">
    <source>
        <dbReference type="EMBL" id="CAF4566853.1"/>
    </source>
</evidence>
<comment type="subcellular location">
    <subcellularLocation>
        <location evidence="1">Membrane</location>
        <topology evidence="1">Multi-pass membrane protein</topology>
    </subcellularLocation>
</comment>
<sequence>MPALNEMKIVVGEGYAWILLEAVLICIHMWITGMMMGSVRRRFFNKQFYENKFPDYKKLGKVMRPDGGYPDDGQGRLADKLTDEEWFTFNNYRRAHMNYLEGGFAVIVPLLIAGLSYTRWAFLAGIVYIVAREIYSQGYRRSGSKGRVIGAVALDLALLILWSMALYTCFRWGNGIDGLKRLIF</sequence>
<evidence type="ECO:0000313" key="11">
    <source>
        <dbReference type="EMBL" id="CAF4346840.1"/>
    </source>
</evidence>
<dbReference type="GO" id="GO:0006691">
    <property type="term" value="P:leukotriene metabolic process"/>
    <property type="evidence" value="ECO:0007669"/>
    <property type="project" value="UniProtKB-ARBA"/>
</dbReference>
<reference evidence="10" key="1">
    <citation type="submission" date="2021-02" db="EMBL/GenBank/DDBJ databases">
        <authorList>
            <person name="Nowell W R."/>
        </authorList>
    </citation>
    <scope>NUCLEOTIDE SEQUENCE</scope>
</reference>
<dbReference type="SUPFAM" id="SSF161084">
    <property type="entry name" value="MAPEG domain-like"/>
    <property type="match status" value="1"/>
</dbReference>
<feature type="transmembrane region" description="Helical" evidence="5">
    <location>
        <begin position="149"/>
        <end position="170"/>
    </location>
</feature>
<feature type="transmembrane region" description="Helical" evidence="5">
    <location>
        <begin position="103"/>
        <end position="129"/>
    </location>
</feature>
<evidence type="ECO:0000313" key="16">
    <source>
        <dbReference type="Proteomes" id="UP000663865"/>
    </source>
</evidence>
<dbReference type="Proteomes" id="UP000663872">
    <property type="component" value="Unassembled WGS sequence"/>
</dbReference>
<dbReference type="EMBL" id="CAJNXB010004432">
    <property type="protein sequence ID" value="CAF3375990.1"/>
    <property type="molecule type" value="Genomic_DNA"/>
</dbReference>
<dbReference type="Proteomes" id="UP000663862">
    <property type="component" value="Unassembled WGS sequence"/>
</dbReference>
<evidence type="ECO:0000313" key="6">
    <source>
        <dbReference type="EMBL" id="CAF3345089.1"/>
    </source>
</evidence>
<dbReference type="EMBL" id="CAJNYT010000361">
    <property type="protein sequence ID" value="CAF3345089.1"/>
    <property type="molecule type" value="Genomic_DNA"/>
</dbReference>
<dbReference type="Gene3D" id="1.20.120.550">
    <property type="entry name" value="Membrane associated eicosanoid/glutathione metabolism-like domain"/>
    <property type="match status" value="1"/>
</dbReference>
<dbReference type="Proteomes" id="UP000663838">
    <property type="component" value="Unassembled WGS sequence"/>
</dbReference>
<dbReference type="PANTHER" id="PTHR10250:SF15">
    <property type="entry name" value="MICROSOMAL GLUTATHIONE S-TRANSFERASE-RELATED"/>
    <property type="match status" value="1"/>
</dbReference>
<dbReference type="Pfam" id="PF01124">
    <property type="entry name" value="MAPEG"/>
    <property type="match status" value="1"/>
</dbReference>
<dbReference type="GO" id="GO:0005783">
    <property type="term" value="C:endoplasmic reticulum"/>
    <property type="evidence" value="ECO:0007669"/>
    <property type="project" value="TreeGrafter"/>
</dbReference>
<dbReference type="Proteomes" id="UP000663833">
    <property type="component" value="Unassembled WGS sequence"/>
</dbReference>
<keyword evidence="17" id="KW-1185">Reference proteome</keyword>
<dbReference type="OrthoDB" id="410651at2759"/>
<dbReference type="GO" id="GO:0005635">
    <property type="term" value="C:nuclear envelope"/>
    <property type="evidence" value="ECO:0007669"/>
    <property type="project" value="TreeGrafter"/>
</dbReference>
<dbReference type="Proteomes" id="UP000663848">
    <property type="component" value="Unassembled WGS sequence"/>
</dbReference>
<evidence type="ECO:0000313" key="17">
    <source>
        <dbReference type="Proteomes" id="UP000663873"/>
    </source>
</evidence>
<dbReference type="Proteomes" id="UP000663825">
    <property type="component" value="Unassembled WGS sequence"/>
</dbReference>
<dbReference type="EMBL" id="CAJNYU010004143">
    <property type="protein sequence ID" value="CAF3728938.1"/>
    <property type="molecule type" value="Genomic_DNA"/>
</dbReference>
<evidence type="ECO:0000313" key="10">
    <source>
        <dbReference type="EMBL" id="CAF3762865.1"/>
    </source>
</evidence>